<accession>A0A078B6N7</accession>
<dbReference type="Proteomes" id="UP000039865">
    <property type="component" value="Unassembled WGS sequence"/>
</dbReference>
<evidence type="ECO:0000313" key="1">
    <source>
        <dbReference type="EMBL" id="CDW90205.1"/>
    </source>
</evidence>
<protein>
    <submittedName>
        <fullName evidence="1">Uncharacterized protein</fullName>
    </submittedName>
</protein>
<dbReference type="InParanoid" id="A0A078B6N7"/>
<dbReference type="AlphaFoldDB" id="A0A078B6N7"/>
<organism evidence="1 2">
    <name type="scientific">Stylonychia lemnae</name>
    <name type="common">Ciliate</name>
    <dbReference type="NCBI Taxonomy" id="5949"/>
    <lineage>
        <taxon>Eukaryota</taxon>
        <taxon>Sar</taxon>
        <taxon>Alveolata</taxon>
        <taxon>Ciliophora</taxon>
        <taxon>Intramacronucleata</taxon>
        <taxon>Spirotrichea</taxon>
        <taxon>Stichotrichia</taxon>
        <taxon>Sporadotrichida</taxon>
        <taxon>Oxytrichidae</taxon>
        <taxon>Stylonychinae</taxon>
        <taxon>Stylonychia</taxon>
    </lineage>
</organism>
<sequence length="110" mass="13400">MIELASKFQLFRVIISLEQMTNRNARNVVKRIFKKFFQRKENQELKVKNESLASNFQLQYQTIGQLQERQLNFEKRLIHQIKQKEFYRETINKLLDLESEIENNQLKKPV</sequence>
<keyword evidence="2" id="KW-1185">Reference proteome</keyword>
<name>A0A078B6N7_STYLE</name>
<reference evidence="1 2" key="1">
    <citation type="submission" date="2014-06" db="EMBL/GenBank/DDBJ databases">
        <authorList>
            <person name="Swart Estienne"/>
        </authorList>
    </citation>
    <scope>NUCLEOTIDE SEQUENCE [LARGE SCALE GENOMIC DNA]</scope>
    <source>
        <strain evidence="1 2">130c</strain>
    </source>
</reference>
<dbReference type="EMBL" id="CCKQ01018252">
    <property type="protein sequence ID" value="CDW90205.1"/>
    <property type="molecule type" value="Genomic_DNA"/>
</dbReference>
<evidence type="ECO:0000313" key="2">
    <source>
        <dbReference type="Proteomes" id="UP000039865"/>
    </source>
</evidence>
<proteinExistence type="predicted"/>
<gene>
    <name evidence="1" type="primary">Contig7903.g8436</name>
    <name evidence="1" type="ORF">STYLEM_19346</name>
</gene>